<evidence type="ECO:0000256" key="1">
    <source>
        <dbReference type="SAM" id="MobiDB-lite"/>
    </source>
</evidence>
<dbReference type="Proteomes" id="UP001230908">
    <property type="component" value="Unassembled WGS sequence"/>
</dbReference>
<name>A0ABU0ZTF3_9ACTN</name>
<keyword evidence="3" id="KW-1185">Reference proteome</keyword>
<feature type="compositionally biased region" description="Basic and acidic residues" evidence="1">
    <location>
        <begin position="56"/>
        <end position="66"/>
    </location>
</feature>
<reference evidence="2 3" key="1">
    <citation type="submission" date="2023-08" db="EMBL/GenBank/DDBJ databases">
        <title>Phytohabitans sansha sp. nov., isolated from marine sediment.</title>
        <authorList>
            <person name="Zhao Y."/>
            <person name="Yi K."/>
        </authorList>
    </citation>
    <scope>NUCLEOTIDE SEQUENCE [LARGE SCALE GENOMIC DNA]</scope>
    <source>
        <strain evidence="2 3">ZYX-F-186</strain>
    </source>
</reference>
<protein>
    <submittedName>
        <fullName evidence="2">Antitoxin</fullName>
    </submittedName>
</protein>
<dbReference type="Pfam" id="PF14013">
    <property type="entry name" value="MT0933_antitox"/>
    <property type="match status" value="1"/>
</dbReference>
<gene>
    <name evidence="2" type="ORF">RB614_38075</name>
</gene>
<dbReference type="EMBL" id="JAVHUY010000054">
    <property type="protein sequence ID" value="MDQ7910318.1"/>
    <property type="molecule type" value="Genomic_DNA"/>
</dbReference>
<dbReference type="InterPro" id="IPR028037">
    <property type="entry name" value="Antitoxin_Rv0909/MT0933"/>
</dbReference>
<proteinExistence type="predicted"/>
<comment type="caution">
    <text evidence="2">The sequence shown here is derived from an EMBL/GenBank/DDBJ whole genome shotgun (WGS) entry which is preliminary data.</text>
</comment>
<accession>A0ABU0ZTF3</accession>
<evidence type="ECO:0000313" key="2">
    <source>
        <dbReference type="EMBL" id="MDQ7910318.1"/>
    </source>
</evidence>
<organism evidence="2 3">
    <name type="scientific">Phytohabitans maris</name>
    <dbReference type="NCBI Taxonomy" id="3071409"/>
    <lineage>
        <taxon>Bacteria</taxon>
        <taxon>Bacillati</taxon>
        <taxon>Actinomycetota</taxon>
        <taxon>Actinomycetes</taxon>
        <taxon>Micromonosporales</taxon>
        <taxon>Micromonosporaceae</taxon>
    </lineage>
</organism>
<sequence>MGIADSFKDKAEQAVDKIGGDRVKQGVEKAGDKIDEMTGGKFAGQVDKGQSAASDYVDKMDDDSNR</sequence>
<feature type="region of interest" description="Disordered" evidence="1">
    <location>
        <begin position="38"/>
        <end position="66"/>
    </location>
</feature>
<dbReference type="RefSeq" id="WP_308717565.1">
    <property type="nucleotide sequence ID" value="NZ_JAVHUY010000054.1"/>
</dbReference>
<evidence type="ECO:0000313" key="3">
    <source>
        <dbReference type="Proteomes" id="UP001230908"/>
    </source>
</evidence>